<dbReference type="InterPro" id="IPR001387">
    <property type="entry name" value="Cro/C1-type_HTH"/>
</dbReference>
<dbReference type="KEGG" id="mfo:Metfor_2202"/>
<dbReference type="PROSITE" id="PS50943">
    <property type="entry name" value="HTH_CROC1"/>
    <property type="match status" value="1"/>
</dbReference>
<evidence type="ECO:0000259" key="2">
    <source>
        <dbReference type="PROSITE" id="PS50943"/>
    </source>
</evidence>
<proteinExistence type="predicted"/>
<dbReference type="OrthoDB" id="67699at2157"/>
<gene>
    <name evidence="3" type="ordered locus">Metfor_2202</name>
</gene>
<dbReference type="SUPFAM" id="SSF47413">
    <property type="entry name" value="lambda repressor-like DNA-binding domains"/>
    <property type="match status" value="1"/>
</dbReference>
<evidence type="ECO:0000313" key="4">
    <source>
        <dbReference type="Proteomes" id="UP000010824"/>
    </source>
</evidence>
<dbReference type="SMART" id="SM00530">
    <property type="entry name" value="HTH_XRE"/>
    <property type="match status" value="1"/>
</dbReference>
<dbReference type="HOGENOM" id="CLU_066192_44_1_2"/>
<dbReference type="CDD" id="cd00093">
    <property type="entry name" value="HTH_XRE"/>
    <property type="match status" value="1"/>
</dbReference>
<dbReference type="PANTHER" id="PTHR46558:SF4">
    <property type="entry name" value="DNA-BIDING PHAGE PROTEIN"/>
    <property type="match status" value="1"/>
</dbReference>
<dbReference type="STRING" id="593750.Metfor_2202"/>
<keyword evidence="1" id="KW-0238">DNA-binding</keyword>
<dbReference type="GO" id="GO:0003677">
    <property type="term" value="F:DNA binding"/>
    <property type="evidence" value="ECO:0007669"/>
    <property type="project" value="UniProtKB-KW"/>
</dbReference>
<dbReference type="RefSeq" id="WP_015286171.1">
    <property type="nucleotide sequence ID" value="NC_019943.1"/>
</dbReference>
<dbReference type="eggNOG" id="arCOG01864">
    <property type="taxonomic scope" value="Archaea"/>
</dbReference>
<organism evidence="3 4">
    <name type="scientific">Methanoregula formicica (strain DSM 22288 / NBRC 105244 / SMSP)</name>
    <dbReference type="NCBI Taxonomy" id="593750"/>
    <lineage>
        <taxon>Archaea</taxon>
        <taxon>Methanobacteriati</taxon>
        <taxon>Methanobacteriota</taxon>
        <taxon>Stenosarchaea group</taxon>
        <taxon>Methanomicrobia</taxon>
        <taxon>Methanomicrobiales</taxon>
        <taxon>Methanoregulaceae</taxon>
        <taxon>Methanoregula</taxon>
    </lineage>
</organism>
<keyword evidence="4" id="KW-1185">Reference proteome</keyword>
<dbReference type="GeneID" id="14309594"/>
<dbReference type="PANTHER" id="PTHR46558">
    <property type="entry name" value="TRACRIPTIONAL REGULATORY PROTEIN-RELATED-RELATED"/>
    <property type="match status" value="1"/>
</dbReference>
<dbReference type="InParanoid" id="L0HIT5"/>
<dbReference type="InterPro" id="IPR010982">
    <property type="entry name" value="Lambda_DNA-bd_dom_sf"/>
</dbReference>
<sequence length="73" mass="8235">MKNKIKVFRAMHDMTQEDLAQAIGVTRQTILAIEKGKYVPSLDLAFRIARHFAVNIEEVFTYEDEPPAAGGRS</sequence>
<reference evidence="3 4" key="2">
    <citation type="journal article" date="2014" name="Genome Announc.">
        <title>Complete Genome Sequence of Methanoregula formicica SMSPT, a Mesophilic Hydrogenotrophic Methanogen Isolated from a Methanogenic Upflow Anaerobic Sludge Blanket Reactor.</title>
        <authorList>
            <person name="Yamamoto K."/>
            <person name="Tamaki H."/>
            <person name="Cadillo-Quiroz H."/>
            <person name="Imachi H."/>
            <person name="Kyrpides N."/>
            <person name="Woyke T."/>
            <person name="Goodwin L."/>
            <person name="Zinder S.H."/>
            <person name="Kamagata Y."/>
            <person name="Liu W.T."/>
        </authorList>
    </citation>
    <scope>NUCLEOTIDE SEQUENCE [LARGE SCALE GENOMIC DNA]</scope>
    <source>
        <strain evidence="4">DSM 22288 / NBRC 105244 / SMSP</strain>
    </source>
</reference>
<dbReference type="Proteomes" id="UP000010824">
    <property type="component" value="Chromosome"/>
</dbReference>
<reference evidence="4" key="1">
    <citation type="submission" date="2011-12" db="EMBL/GenBank/DDBJ databases">
        <title>Complete sequence of Methanoregula formicicum SMSP.</title>
        <authorList>
            <person name="Lucas S."/>
            <person name="Han J."/>
            <person name="Lapidus A."/>
            <person name="Cheng J.-F."/>
            <person name="Goodwin L."/>
            <person name="Pitluck S."/>
            <person name="Peters L."/>
            <person name="Ovchinnikova G."/>
            <person name="Teshima H."/>
            <person name="Detter J.C."/>
            <person name="Han C."/>
            <person name="Tapia R."/>
            <person name="Land M."/>
            <person name="Hauser L."/>
            <person name="Kyrpides N."/>
            <person name="Ivanova N."/>
            <person name="Pagani I."/>
            <person name="Imachi H."/>
            <person name="Tamaki H."/>
            <person name="Sekiguchi Y."/>
            <person name="Kamagata Y."/>
            <person name="Cadillo-Quiroz H."/>
            <person name="Zinder S."/>
            <person name="Liu W.-T."/>
            <person name="Woyke T."/>
        </authorList>
    </citation>
    <scope>NUCLEOTIDE SEQUENCE [LARGE SCALE GENOMIC DNA]</scope>
    <source>
        <strain evidence="4">DSM 22288 / NBRC 105244 / SMSP</strain>
    </source>
</reference>
<dbReference type="Gene3D" id="1.10.260.40">
    <property type="entry name" value="lambda repressor-like DNA-binding domains"/>
    <property type="match status" value="1"/>
</dbReference>
<evidence type="ECO:0000313" key="3">
    <source>
        <dbReference type="EMBL" id="AGB03208.1"/>
    </source>
</evidence>
<evidence type="ECO:0000256" key="1">
    <source>
        <dbReference type="ARBA" id="ARBA00023125"/>
    </source>
</evidence>
<protein>
    <submittedName>
        <fullName evidence="3">Putative transcriptional regulator</fullName>
    </submittedName>
</protein>
<feature type="domain" description="HTH cro/C1-type" evidence="2">
    <location>
        <begin position="5"/>
        <end position="59"/>
    </location>
</feature>
<dbReference type="AlphaFoldDB" id="L0HIT5"/>
<name>L0HIT5_METFS</name>
<dbReference type="EMBL" id="CP003167">
    <property type="protein sequence ID" value="AGB03208.1"/>
    <property type="molecule type" value="Genomic_DNA"/>
</dbReference>
<dbReference type="Pfam" id="PF01381">
    <property type="entry name" value="HTH_3"/>
    <property type="match status" value="1"/>
</dbReference>
<accession>L0HIT5</accession>